<dbReference type="Proteomes" id="UP001500920">
    <property type="component" value="Unassembled WGS sequence"/>
</dbReference>
<name>A0ABP7F0W7_9STAP</name>
<organism evidence="1 2">
    <name type="scientific">Salinicoccus jeotgali</name>
    <dbReference type="NCBI Taxonomy" id="381634"/>
    <lineage>
        <taxon>Bacteria</taxon>
        <taxon>Bacillati</taxon>
        <taxon>Bacillota</taxon>
        <taxon>Bacilli</taxon>
        <taxon>Bacillales</taxon>
        <taxon>Staphylococcaceae</taxon>
        <taxon>Salinicoccus</taxon>
    </lineage>
</organism>
<accession>A0ABP7F0W7</accession>
<reference evidence="2" key="1">
    <citation type="journal article" date="2019" name="Int. J. Syst. Evol. Microbiol.">
        <title>The Global Catalogue of Microorganisms (GCM) 10K type strain sequencing project: providing services to taxonomists for standard genome sequencing and annotation.</title>
        <authorList>
            <consortium name="The Broad Institute Genomics Platform"/>
            <consortium name="The Broad Institute Genome Sequencing Center for Infectious Disease"/>
            <person name="Wu L."/>
            <person name="Ma J."/>
        </authorList>
    </citation>
    <scope>NUCLEOTIDE SEQUENCE [LARGE SCALE GENOMIC DNA]</scope>
    <source>
        <strain evidence="2">JCM 16981</strain>
    </source>
</reference>
<dbReference type="InterPro" id="IPR010461">
    <property type="entry name" value="ComK"/>
</dbReference>
<keyword evidence="2" id="KW-1185">Reference proteome</keyword>
<evidence type="ECO:0008006" key="3">
    <source>
        <dbReference type="Google" id="ProtNLM"/>
    </source>
</evidence>
<dbReference type="Pfam" id="PF06338">
    <property type="entry name" value="ComK"/>
    <property type="match status" value="1"/>
</dbReference>
<dbReference type="EMBL" id="BAABCK010000061">
    <property type="protein sequence ID" value="GAA3729218.1"/>
    <property type="molecule type" value="Genomic_DNA"/>
</dbReference>
<protein>
    <recommendedName>
        <fullName evidence="3">Competence protein ComK</fullName>
    </recommendedName>
</protein>
<dbReference type="RefSeq" id="WP_344703494.1">
    <property type="nucleotide sequence ID" value="NZ_BAABCK010000061.1"/>
</dbReference>
<evidence type="ECO:0000313" key="1">
    <source>
        <dbReference type="EMBL" id="GAA3729218.1"/>
    </source>
</evidence>
<comment type="caution">
    <text evidence="1">The sequence shown here is derived from an EMBL/GenBank/DDBJ whole genome shotgun (WGS) entry which is preliminary data.</text>
</comment>
<proteinExistence type="predicted"/>
<evidence type="ECO:0000313" key="2">
    <source>
        <dbReference type="Proteomes" id="UP001500920"/>
    </source>
</evidence>
<gene>
    <name evidence="1" type="ORF">GCM10022378_17300</name>
</gene>
<sequence>MIPSLLNPGICCIEPVEHPEFLCEAVYHDRVLPSVKPSEDLIDELLVYCHGTNLKARRAHLKAAHDIHRLGPIVIDERIGFTLFPVTVSRRRNPCWVNLHQLLEFRPGTEGTEIRFNHGMMKWIDADYKLCEKQYAKALKVLDRSTKIREQSALYTTRQEGARLLL</sequence>